<feature type="region of interest" description="Disordered" evidence="1">
    <location>
        <begin position="35"/>
        <end position="61"/>
    </location>
</feature>
<reference evidence="2" key="1">
    <citation type="journal article" date="2019" name="bioRxiv">
        <title>The Genome of the Zebra Mussel, Dreissena polymorpha: A Resource for Invasive Species Research.</title>
        <authorList>
            <person name="McCartney M.A."/>
            <person name="Auch B."/>
            <person name="Kono T."/>
            <person name="Mallez S."/>
            <person name="Zhang Y."/>
            <person name="Obille A."/>
            <person name="Becker A."/>
            <person name="Abrahante J.E."/>
            <person name="Garbe J."/>
            <person name="Badalamenti J.P."/>
            <person name="Herman A."/>
            <person name="Mangelson H."/>
            <person name="Liachko I."/>
            <person name="Sullivan S."/>
            <person name="Sone E.D."/>
            <person name="Koren S."/>
            <person name="Silverstein K.A.T."/>
            <person name="Beckman K.B."/>
            <person name="Gohl D.M."/>
        </authorList>
    </citation>
    <scope>NUCLEOTIDE SEQUENCE</scope>
    <source>
        <strain evidence="2">Duluth1</strain>
        <tissue evidence="2">Whole animal</tissue>
    </source>
</reference>
<comment type="caution">
    <text evidence="2">The sequence shown here is derived from an EMBL/GenBank/DDBJ whole genome shotgun (WGS) entry which is preliminary data.</text>
</comment>
<feature type="compositionally biased region" description="Polar residues" evidence="1">
    <location>
        <begin position="41"/>
        <end position="55"/>
    </location>
</feature>
<accession>A0A9D4RSX2</accession>
<dbReference type="Proteomes" id="UP000828390">
    <property type="component" value="Unassembled WGS sequence"/>
</dbReference>
<evidence type="ECO:0000313" key="3">
    <source>
        <dbReference type="Proteomes" id="UP000828390"/>
    </source>
</evidence>
<organism evidence="2 3">
    <name type="scientific">Dreissena polymorpha</name>
    <name type="common">Zebra mussel</name>
    <name type="synonym">Mytilus polymorpha</name>
    <dbReference type="NCBI Taxonomy" id="45954"/>
    <lineage>
        <taxon>Eukaryota</taxon>
        <taxon>Metazoa</taxon>
        <taxon>Spiralia</taxon>
        <taxon>Lophotrochozoa</taxon>
        <taxon>Mollusca</taxon>
        <taxon>Bivalvia</taxon>
        <taxon>Autobranchia</taxon>
        <taxon>Heteroconchia</taxon>
        <taxon>Euheterodonta</taxon>
        <taxon>Imparidentia</taxon>
        <taxon>Neoheterodontei</taxon>
        <taxon>Myida</taxon>
        <taxon>Dreissenoidea</taxon>
        <taxon>Dreissenidae</taxon>
        <taxon>Dreissena</taxon>
    </lineage>
</organism>
<reference evidence="2" key="2">
    <citation type="submission" date="2020-11" db="EMBL/GenBank/DDBJ databases">
        <authorList>
            <person name="McCartney M.A."/>
            <person name="Auch B."/>
            <person name="Kono T."/>
            <person name="Mallez S."/>
            <person name="Becker A."/>
            <person name="Gohl D.M."/>
            <person name="Silverstein K.A.T."/>
            <person name="Koren S."/>
            <person name="Bechman K.B."/>
            <person name="Herman A."/>
            <person name="Abrahante J.E."/>
            <person name="Garbe J."/>
        </authorList>
    </citation>
    <scope>NUCLEOTIDE SEQUENCE</scope>
    <source>
        <strain evidence="2">Duluth1</strain>
        <tissue evidence="2">Whole animal</tissue>
    </source>
</reference>
<dbReference type="EMBL" id="JAIWYP010000001">
    <property type="protein sequence ID" value="KAH3877618.1"/>
    <property type="molecule type" value="Genomic_DNA"/>
</dbReference>
<protein>
    <submittedName>
        <fullName evidence="2">Uncharacterized protein</fullName>
    </submittedName>
</protein>
<evidence type="ECO:0000313" key="2">
    <source>
        <dbReference type="EMBL" id="KAH3877618.1"/>
    </source>
</evidence>
<name>A0A9D4RSX2_DREPO</name>
<gene>
    <name evidence="2" type="ORF">DPMN_001493</name>
</gene>
<keyword evidence="3" id="KW-1185">Reference proteome</keyword>
<evidence type="ECO:0000256" key="1">
    <source>
        <dbReference type="SAM" id="MobiDB-lite"/>
    </source>
</evidence>
<proteinExistence type="predicted"/>
<sequence length="93" mass="10144">MRAGWLAGGRAEQALKALAGLYQCWNRILKAFANSLDPDETPQNPASHQDPNSDNILADDKFPSMQSVNGRAMTELSEMEYSAVLSMPESCAL</sequence>
<dbReference type="AlphaFoldDB" id="A0A9D4RSX2"/>